<sequence>MEWNAQQTDDRQPYYVSVQAMQILADPKAAPYELEIVASSEEVWQIQQLFAQMVAVDNSSTAFSLVYIFSEHTNSEVVAEQDDVIQRIYRKLYECGTAETKEHIAKMGILH</sequence>
<dbReference type="Proteomes" id="UP001597362">
    <property type="component" value="Unassembled WGS sequence"/>
</dbReference>
<gene>
    <name evidence="1" type="ORF">ACFSJH_12315</name>
</gene>
<organism evidence="1 2">
    <name type="scientific">Paenibacillus yanchengensis</name>
    <dbReference type="NCBI Taxonomy" id="2035833"/>
    <lineage>
        <taxon>Bacteria</taxon>
        <taxon>Bacillati</taxon>
        <taxon>Bacillota</taxon>
        <taxon>Bacilli</taxon>
        <taxon>Bacillales</taxon>
        <taxon>Paenibacillaceae</taxon>
        <taxon>Paenibacillus</taxon>
    </lineage>
</organism>
<proteinExistence type="predicted"/>
<keyword evidence="2" id="KW-1185">Reference proteome</keyword>
<accession>A0ABW4YLV1</accession>
<comment type="caution">
    <text evidence="1">The sequence shown here is derived from an EMBL/GenBank/DDBJ whole genome shotgun (WGS) entry which is preliminary data.</text>
</comment>
<name>A0ABW4YLV1_9BACL</name>
<evidence type="ECO:0000313" key="2">
    <source>
        <dbReference type="Proteomes" id="UP001597362"/>
    </source>
</evidence>
<dbReference type="EMBL" id="JBHUHO010000030">
    <property type="protein sequence ID" value="MFD2116507.1"/>
    <property type="molecule type" value="Genomic_DNA"/>
</dbReference>
<dbReference type="RefSeq" id="WP_377772735.1">
    <property type="nucleotide sequence ID" value="NZ_JBHUHO010000030.1"/>
</dbReference>
<protein>
    <submittedName>
        <fullName evidence="1">Uncharacterized protein</fullName>
    </submittedName>
</protein>
<evidence type="ECO:0000313" key="1">
    <source>
        <dbReference type="EMBL" id="MFD2116507.1"/>
    </source>
</evidence>
<reference evidence="2" key="1">
    <citation type="journal article" date="2019" name="Int. J. Syst. Evol. Microbiol.">
        <title>The Global Catalogue of Microorganisms (GCM) 10K type strain sequencing project: providing services to taxonomists for standard genome sequencing and annotation.</title>
        <authorList>
            <consortium name="The Broad Institute Genomics Platform"/>
            <consortium name="The Broad Institute Genome Sequencing Center for Infectious Disease"/>
            <person name="Wu L."/>
            <person name="Ma J."/>
        </authorList>
    </citation>
    <scope>NUCLEOTIDE SEQUENCE [LARGE SCALE GENOMIC DNA]</scope>
    <source>
        <strain evidence="2">GH52</strain>
    </source>
</reference>